<feature type="compositionally biased region" description="Polar residues" evidence="1">
    <location>
        <begin position="429"/>
        <end position="440"/>
    </location>
</feature>
<evidence type="ECO:0000256" key="1">
    <source>
        <dbReference type="SAM" id="MobiDB-lite"/>
    </source>
</evidence>
<dbReference type="GO" id="GO:0006289">
    <property type="term" value="P:nucleotide-excision repair"/>
    <property type="evidence" value="ECO:0007669"/>
    <property type="project" value="TreeGrafter"/>
</dbReference>
<dbReference type="GO" id="GO:0016818">
    <property type="term" value="F:hydrolase activity, acting on acid anhydrides, in phosphorus-containing anhydrides"/>
    <property type="evidence" value="ECO:0007669"/>
    <property type="project" value="InterPro"/>
</dbReference>
<dbReference type="WBParaSite" id="PSU_v2.g8959.t1">
    <property type="protein sequence ID" value="PSU_v2.g8959.t1"/>
    <property type="gene ID" value="PSU_v2.g8959"/>
</dbReference>
<evidence type="ECO:0000313" key="4">
    <source>
        <dbReference type="WBParaSite" id="PSU_v2.g8959.t1"/>
    </source>
</evidence>
<dbReference type="GO" id="GO:0003676">
    <property type="term" value="F:nucleic acid binding"/>
    <property type="evidence" value="ECO:0007669"/>
    <property type="project" value="InterPro"/>
</dbReference>
<feature type="region of interest" description="Disordered" evidence="1">
    <location>
        <begin position="393"/>
        <end position="440"/>
    </location>
</feature>
<organism evidence="3 4">
    <name type="scientific">Panagrolaimus superbus</name>
    <dbReference type="NCBI Taxonomy" id="310955"/>
    <lineage>
        <taxon>Eukaryota</taxon>
        <taxon>Metazoa</taxon>
        <taxon>Ecdysozoa</taxon>
        <taxon>Nematoda</taxon>
        <taxon>Chromadorea</taxon>
        <taxon>Rhabditida</taxon>
        <taxon>Tylenchina</taxon>
        <taxon>Panagrolaimomorpha</taxon>
        <taxon>Panagrolaimoidea</taxon>
        <taxon>Panagrolaimidae</taxon>
        <taxon>Panagrolaimus</taxon>
    </lineage>
</organism>
<dbReference type="Proteomes" id="UP000887577">
    <property type="component" value="Unplaced"/>
</dbReference>
<dbReference type="SMART" id="SM00491">
    <property type="entry name" value="HELICc2"/>
    <property type="match status" value="1"/>
</dbReference>
<dbReference type="AlphaFoldDB" id="A0A914ZB23"/>
<feature type="domain" description="ATP-dependent helicase C-terminal" evidence="2">
    <location>
        <begin position="181"/>
        <end position="336"/>
    </location>
</feature>
<dbReference type="GO" id="GO:0005524">
    <property type="term" value="F:ATP binding"/>
    <property type="evidence" value="ECO:0007669"/>
    <property type="project" value="InterPro"/>
</dbReference>
<evidence type="ECO:0000259" key="2">
    <source>
        <dbReference type="SMART" id="SM00491"/>
    </source>
</evidence>
<dbReference type="GO" id="GO:0003678">
    <property type="term" value="F:DNA helicase activity"/>
    <property type="evidence" value="ECO:0007669"/>
    <property type="project" value="TreeGrafter"/>
</dbReference>
<dbReference type="FunFam" id="3.40.50.300:FF:003493">
    <property type="entry name" value="Predicted protein"/>
    <property type="match status" value="1"/>
</dbReference>
<keyword evidence="3" id="KW-1185">Reference proteome</keyword>
<reference evidence="4" key="1">
    <citation type="submission" date="2022-11" db="UniProtKB">
        <authorList>
            <consortium name="WormBaseParasite"/>
        </authorList>
    </citation>
    <scope>IDENTIFICATION</scope>
</reference>
<feature type="compositionally biased region" description="Low complexity" evidence="1">
    <location>
        <begin position="402"/>
        <end position="422"/>
    </location>
</feature>
<dbReference type="Pfam" id="PF13307">
    <property type="entry name" value="Helicase_C_2"/>
    <property type="match status" value="1"/>
</dbReference>
<proteinExistence type="predicted"/>
<dbReference type="InterPro" id="IPR006555">
    <property type="entry name" value="ATP-dep_Helicase_C"/>
</dbReference>
<name>A0A914ZB23_9BILA</name>
<dbReference type="Gene3D" id="3.40.50.300">
    <property type="entry name" value="P-loop containing nucleotide triphosphate hydrolases"/>
    <property type="match status" value="2"/>
</dbReference>
<sequence>MKYFQINKEVYKCNITVTPQVQNYTTQRFTQRFTQHRKPKFRKDAAHYNEEGFIDGVKPTLQPIRAGCDAVLNFWCMSPSVACSEAFKECHSVILASGTLCPTETLKTELGLSFDFEMEGNQVIPDKQIFASVISKGPHNYPFKCTYKNMQDQTFYIELLRTIRDVCKTVPKGVLVFVSSYRILNDMQKYMRFENLQTDIEKHKKIFFEPNRSNALKQILADYTFAIENAGSDVNSLNGAIMFAVFRGKVSEGIDFTDDMARCVICIGIPFPNATDELVLQKKSYNDFHSRSTKMLSGDEWYSTQAYRALNQALGRCLRHRNDWGAILLVDERFIEKANPKCPDSKKISRWVRHRLIRYNDHQSLLKALSLFVDERMNDETLKPVKKEIIIDVDDESPIPSPSSTSNRSSFNSNSKRGSFNFPNKNRKSVPTGSKSAFGI</sequence>
<dbReference type="InterPro" id="IPR027417">
    <property type="entry name" value="P-loop_NTPase"/>
</dbReference>
<protein>
    <submittedName>
        <fullName evidence="4">ATP-dependent helicase C-terminal domain-containing protein</fullName>
    </submittedName>
</protein>
<dbReference type="SUPFAM" id="SSF52540">
    <property type="entry name" value="P-loop containing nucleoside triphosphate hydrolases"/>
    <property type="match status" value="1"/>
</dbReference>
<dbReference type="CDD" id="cd18788">
    <property type="entry name" value="SF2_C_XPD"/>
    <property type="match status" value="1"/>
</dbReference>
<dbReference type="InterPro" id="IPR045028">
    <property type="entry name" value="DinG/Rad3-like"/>
</dbReference>
<dbReference type="PANTHER" id="PTHR11472">
    <property type="entry name" value="DNA REPAIR DEAD HELICASE RAD3/XP-D SUBFAMILY MEMBER"/>
    <property type="match status" value="1"/>
</dbReference>
<accession>A0A914ZB23</accession>
<dbReference type="GO" id="GO:0005634">
    <property type="term" value="C:nucleus"/>
    <property type="evidence" value="ECO:0007669"/>
    <property type="project" value="TreeGrafter"/>
</dbReference>
<dbReference type="GO" id="GO:1990918">
    <property type="term" value="P:double-strand break repair involved in meiotic recombination"/>
    <property type="evidence" value="ECO:0007669"/>
    <property type="project" value="TreeGrafter"/>
</dbReference>
<evidence type="ECO:0000313" key="3">
    <source>
        <dbReference type="Proteomes" id="UP000887577"/>
    </source>
</evidence>
<dbReference type="PANTHER" id="PTHR11472:SF47">
    <property type="entry name" value="FANCONI ANEMIA GROUP J PROTEIN"/>
    <property type="match status" value="1"/>
</dbReference>